<dbReference type="PANTHER" id="PTHR11161">
    <property type="entry name" value="O-ACYLTRANSFERASE"/>
    <property type="match status" value="1"/>
</dbReference>
<feature type="transmembrane region" description="Helical" evidence="1">
    <location>
        <begin position="504"/>
        <end position="524"/>
    </location>
</feature>
<gene>
    <name evidence="3" type="ORF">RI129_000272</name>
</gene>
<dbReference type="PANTHER" id="PTHR11161:SF69">
    <property type="entry name" value="NOSE RESISTANT TO FLUOXETINE PROTEIN 6-LIKE PROTEIN"/>
    <property type="match status" value="1"/>
</dbReference>
<dbReference type="InterPro" id="IPR006621">
    <property type="entry name" value="Nose-resist-to-fluoxetine_N"/>
</dbReference>
<feature type="transmembrane region" description="Helical" evidence="1">
    <location>
        <begin position="370"/>
        <end position="391"/>
    </location>
</feature>
<comment type="caution">
    <text evidence="3">The sequence shown here is derived from an EMBL/GenBank/DDBJ whole genome shotgun (WGS) entry which is preliminary data.</text>
</comment>
<feature type="transmembrane region" description="Helical" evidence="1">
    <location>
        <begin position="443"/>
        <end position="461"/>
    </location>
</feature>
<proteinExistence type="predicted"/>
<dbReference type="Pfam" id="PF01757">
    <property type="entry name" value="Acyl_transf_3"/>
    <property type="match status" value="1"/>
</dbReference>
<protein>
    <recommendedName>
        <fullName evidence="2">Nose resistant-to-fluoxetine protein N-terminal domain-containing protein</fullName>
    </recommendedName>
</protein>
<dbReference type="GO" id="GO:0016747">
    <property type="term" value="F:acyltransferase activity, transferring groups other than amino-acyl groups"/>
    <property type="evidence" value="ECO:0007669"/>
    <property type="project" value="InterPro"/>
</dbReference>
<feature type="transmembrane region" description="Helical" evidence="1">
    <location>
        <begin position="536"/>
        <end position="555"/>
    </location>
</feature>
<feature type="domain" description="Nose resistant-to-fluoxetine protein N-terminal" evidence="2">
    <location>
        <begin position="1"/>
        <end position="108"/>
    </location>
</feature>
<sequence length="615" mass="69975">MLFISYTVHDASGRYSSQFFFGNDYWLGSSTLCKELAIPEENARVPPFPVYFYVAIIRVNVNVNITPVTRQLHLGQCLPRSCSTADIRRLLKQERSQATSLSVIGVRAVPGDYSMLEDIKFHILSGVTAFVIVLILIASVVDYCCTEDEGMRDAEITKEDGRITEPNFSKKSSTTSIFELSKKLLLCFSAIKNGKKVLNMDYLNKESITCLHGLRFFSISWIILVHSYLEVFAIADNKTFRTVTERSYLYQTISNGTFSVDTFFFISGLLITTTYLRRGMKKTNDNGEPQKDGIPKSVAKNLLLIFYRYIRLTPAYLFVLGVNELAMRYYHNSSVYSPAIIDHISCPEYWWRNALYINNFYPLTEFCMLWSWYMSNDMQFFVIAIIFLGIAARNEKCFRWIVGTIVVFLFSSWVVTFIIAMQYQYVARMEEPFALFDQLYDKPWLRIGPYLVGMATGYLLLRMDYKMVLPRIAVFSAWVLSLACLLGLVYGLGRDGLVIPISAFYAALGHTAWGLSIAWITIACSTGYGGPINAILSFRGLFPLSRLTYCAYLIHPVVMSITSFETDGPFHLHQIIMFIIHFGNTVASFIVAFFISLGFEAPFVGLLKIISCRKS</sequence>
<dbReference type="Pfam" id="PF20146">
    <property type="entry name" value="NRF"/>
    <property type="match status" value="1"/>
</dbReference>
<reference evidence="3 4" key="1">
    <citation type="journal article" date="2024" name="Insects">
        <title>An Improved Chromosome-Level Genome Assembly of the Firefly Pyrocoelia pectoralis.</title>
        <authorList>
            <person name="Fu X."/>
            <person name="Meyer-Rochow V.B."/>
            <person name="Ballantyne L."/>
            <person name="Zhu X."/>
        </authorList>
    </citation>
    <scope>NUCLEOTIDE SEQUENCE [LARGE SCALE GENOMIC DNA]</scope>
    <source>
        <strain evidence="3">XCY_ONT2</strain>
    </source>
</reference>
<feature type="transmembrane region" description="Helical" evidence="1">
    <location>
        <begin position="398"/>
        <end position="423"/>
    </location>
</feature>
<accession>A0AAN7VTU9</accession>
<dbReference type="AlphaFoldDB" id="A0AAN7VTU9"/>
<dbReference type="EMBL" id="JAVRBK010000001">
    <property type="protein sequence ID" value="KAK5649243.1"/>
    <property type="molecule type" value="Genomic_DNA"/>
</dbReference>
<name>A0AAN7VTU9_9COLE</name>
<evidence type="ECO:0000313" key="3">
    <source>
        <dbReference type="EMBL" id="KAK5649243.1"/>
    </source>
</evidence>
<keyword evidence="1" id="KW-1133">Transmembrane helix</keyword>
<feature type="transmembrane region" description="Helical" evidence="1">
    <location>
        <begin position="575"/>
        <end position="599"/>
    </location>
</feature>
<feature type="transmembrane region" description="Helical" evidence="1">
    <location>
        <begin position="255"/>
        <end position="276"/>
    </location>
</feature>
<keyword evidence="4" id="KW-1185">Reference proteome</keyword>
<evidence type="ECO:0000259" key="2">
    <source>
        <dbReference type="SMART" id="SM00703"/>
    </source>
</evidence>
<keyword evidence="1" id="KW-0472">Membrane</keyword>
<dbReference type="Proteomes" id="UP001329430">
    <property type="component" value="Chromosome 1"/>
</dbReference>
<dbReference type="SMART" id="SM00703">
    <property type="entry name" value="NRF"/>
    <property type="match status" value="1"/>
</dbReference>
<feature type="transmembrane region" description="Helical" evidence="1">
    <location>
        <begin position="309"/>
        <end position="330"/>
    </location>
</feature>
<feature type="transmembrane region" description="Helical" evidence="1">
    <location>
        <begin position="123"/>
        <end position="145"/>
    </location>
</feature>
<evidence type="ECO:0000313" key="4">
    <source>
        <dbReference type="Proteomes" id="UP001329430"/>
    </source>
</evidence>
<keyword evidence="1" id="KW-0812">Transmembrane</keyword>
<organism evidence="3 4">
    <name type="scientific">Pyrocoelia pectoralis</name>
    <dbReference type="NCBI Taxonomy" id="417401"/>
    <lineage>
        <taxon>Eukaryota</taxon>
        <taxon>Metazoa</taxon>
        <taxon>Ecdysozoa</taxon>
        <taxon>Arthropoda</taxon>
        <taxon>Hexapoda</taxon>
        <taxon>Insecta</taxon>
        <taxon>Pterygota</taxon>
        <taxon>Neoptera</taxon>
        <taxon>Endopterygota</taxon>
        <taxon>Coleoptera</taxon>
        <taxon>Polyphaga</taxon>
        <taxon>Elateriformia</taxon>
        <taxon>Elateroidea</taxon>
        <taxon>Lampyridae</taxon>
        <taxon>Lampyrinae</taxon>
        <taxon>Pyrocoelia</taxon>
    </lineage>
</organism>
<evidence type="ECO:0000256" key="1">
    <source>
        <dbReference type="SAM" id="Phobius"/>
    </source>
</evidence>
<feature type="transmembrane region" description="Helical" evidence="1">
    <location>
        <begin position="214"/>
        <end position="235"/>
    </location>
</feature>
<feature type="transmembrane region" description="Helical" evidence="1">
    <location>
        <begin position="473"/>
        <end position="492"/>
    </location>
</feature>
<dbReference type="InterPro" id="IPR002656">
    <property type="entry name" value="Acyl_transf_3_dom"/>
</dbReference>
<dbReference type="InterPro" id="IPR052728">
    <property type="entry name" value="O2_lipid_transport_reg"/>
</dbReference>